<evidence type="ECO:0000259" key="6">
    <source>
        <dbReference type="Pfam" id="PF02782"/>
    </source>
</evidence>
<dbReference type="InterPro" id="IPR050406">
    <property type="entry name" value="FGGY_Carb_Kinase"/>
</dbReference>
<organism evidence="7 8">
    <name type="scientific">Mycolicibacterium grossiae</name>
    <dbReference type="NCBI Taxonomy" id="1552759"/>
    <lineage>
        <taxon>Bacteria</taxon>
        <taxon>Bacillati</taxon>
        <taxon>Actinomycetota</taxon>
        <taxon>Actinomycetes</taxon>
        <taxon>Mycobacteriales</taxon>
        <taxon>Mycobacteriaceae</taxon>
        <taxon>Mycolicibacterium</taxon>
    </lineage>
</organism>
<dbReference type="AlphaFoldDB" id="A0A1E8Q5E3"/>
<reference evidence="7 8" key="1">
    <citation type="submission" date="2016-09" db="EMBL/GenBank/DDBJ databases">
        <title>genome sequence of Mycobacterium sp. 739 SCH.</title>
        <authorList>
            <person name="Greninger A.L."/>
            <person name="Qin X."/>
            <person name="Jerome K."/>
            <person name="Vora S."/>
            <person name="Quinn K."/>
        </authorList>
    </citation>
    <scope>NUCLEOTIDE SEQUENCE [LARGE SCALE GENOMIC DNA]</scope>
    <source>
        <strain evidence="7 8">SCH</strain>
    </source>
</reference>
<dbReference type="PIRSF" id="PIRSF000538">
    <property type="entry name" value="GlpK"/>
    <property type="match status" value="1"/>
</dbReference>
<dbReference type="EMBL" id="MCHX01000022">
    <property type="protein sequence ID" value="OFJ53627.1"/>
    <property type="molecule type" value="Genomic_DNA"/>
</dbReference>
<comment type="similarity">
    <text evidence="1">Belongs to the FGGY kinase family.</text>
</comment>
<gene>
    <name evidence="7" type="ORF">BEL07_11185</name>
</gene>
<proteinExistence type="inferred from homology"/>
<dbReference type="InterPro" id="IPR043129">
    <property type="entry name" value="ATPase_NBD"/>
</dbReference>
<evidence type="ECO:0000256" key="1">
    <source>
        <dbReference type="ARBA" id="ARBA00009156"/>
    </source>
</evidence>
<keyword evidence="3" id="KW-0808">Transferase</keyword>
<keyword evidence="2" id="KW-0119">Carbohydrate metabolism</keyword>
<sequence>MSAPVVLGVDSSTQSCKVEVRDLTTGRLVATGSAPHPPAYPPCSEQHPRDWVDAFVMATRRALAACPDTPDVRAIAVAAQCHGLVLLDREGTPLRAAKLWNDTTGAPNLAALTDRIGAQRWIRRIGSLPTAAFTIAKVAWLAEHEPDVLDRAATMLLPHDYLTFWLTGARVTDRSEASGTGYFDCAAGQYVPEYLELAAGPRDWTALLPTVLAPSEPAGTVRAEAAEALGLPNGRVAVGPGGGDQHAAYLGLGLEDGDQYIGIGTSGVVATSTRTPVADPSGMVDGVADLTGGYLPLVSTLNAARVGDAAAAMLGTDLAGLADLALSAGDARGPVVVPYLDGERKPNRPNARGTVADVSSHTTRAELARAFLEGPLLSLTAARTHLRACGVPLDGTPVAVGGGTRSPATLQLLADLLGEPVTVLDADEATARGACVQAAAVAAGGDTGTLRDLAKRWQPTVRRHVSPRATGRDLDGLRARWADLAALTALDAEVPA</sequence>
<feature type="domain" description="Carbohydrate kinase FGGY C-terminal" evidence="6">
    <location>
        <begin position="260"/>
        <end position="440"/>
    </location>
</feature>
<dbReference type="PANTHER" id="PTHR43095:SF5">
    <property type="entry name" value="XYLULOSE KINASE"/>
    <property type="match status" value="1"/>
</dbReference>
<evidence type="ECO:0000256" key="4">
    <source>
        <dbReference type="ARBA" id="ARBA00022777"/>
    </source>
</evidence>
<keyword evidence="2" id="KW-0859">Xylose metabolism</keyword>
<dbReference type="OrthoDB" id="9805576at2"/>
<dbReference type="Proteomes" id="UP000178953">
    <property type="component" value="Unassembled WGS sequence"/>
</dbReference>
<accession>A0A1E8Q5E3</accession>
<dbReference type="CDD" id="cd07809">
    <property type="entry name" value="ASKHA_NBD_FGGY_BaXK-like"/>
    <property type="match status" value="1"/>
</dbReference>
<keyword evidence="8" id="KW-1185">Reference proteome</keyword>
<dbReference type="InterPro" id="IPR018484">
    <property type="entry name" value="FGGY_N"/>
</dbReference>
<dbReference type="PANTHER" id="PTHR43095">
    <property type="entry name" value="SUGAR KINASE"/>
    <property type="match status" value="1"/>
</dbReference>
<dbReference type="Gene3D" id="3.30.420.40">
    <property type="match status" value="2"/>
</dbReference>
<dbReference type="InterPro" id="IPR000577">
    <property type="entry name" value="Carb_kinase_FGGY"/>
</dbReference>
<dbReference type="InterPro" id="IPR018485">
    <property type="entry name" value="FGGY_C"/>
</dbReference>
<evidence type="ECO:0000259" key="5">
    <source>
        <dbReference type="Pfam" id="PF00370"/>
    </source>
</evidence>
<evidence type="ECO:0000256" key="3">
    <source>
        <dbReference type="ARBA" id="ARBA00022679"/>
    </source>
</evidence>
<dbReference type="SUPFAM" id="SSF53067">
    <property type="entry name" value="Actin-like ATPase domain"/>
    <property type="match status" value="2"/>
</dbReference>
<evidence type="ECO:0000313" key="7">
    <source>
        <dbReference type="EMBL" id="OFJ53627.1"/>
    </source>
</evidence>
<feature type="domain" description="Carbohydrate kinase FGGY N-terminal" evidence="5">
    <location>
        <begin position="6"/>
        <end position="251"/>
    </location>
</feature>
<dbReference type="Pfam" id="PF02782">
    <property type="entry name" value="FGGY_C"/>
    <property type="match status" value="1"/>
</dbReference>
<evidence type="ECO:0000313" key="8">
    <source>
        <dbReference type="Proteomes" id="UP000178953"/>
    </source>
</evidence>
<comment type="caution">
    <text evidence="7">The sequence shown here is derived from an EMBL/GenBank/DDBJ whole genome shotgun (WGS) entry which is preliminary data.</text>
</comment>
<dbReference type="GO" id="GO:0042732">
    <property type="term" value="P:D-xylose metabolic process"/>
    <property type="evidence" value="ECO:0007669"/>
    <property type="project" value="UniProtKB-KW"/>
</dbReference>
<dbReference type="RefSeq" id="WP_070353173.1">
    <property type="nucleotide sequence ID" value="NZ_CP043474.1"/>
</dbReference>
<dbReference type="GO" id="GO:0016301">
    <property type="term" value="F:kinase activity"/>
    <property type="evidence" value="ECO:0007669"/>
    <property type="project" value="UniProtKB-KW"/>
</dbReference>
<keyword evidence="4 7" id="KW-0418">Kinase</keyword>
<name>A0A1E8Q5E3_9MYCO</name>
<protein>
    <submittedName>
        <fullName evidence="7">Xylulose kinase</fullName>
    </submittedName>
</protein>
<evidence type="ECO:0000256" key="2">
    <source>
        <dbReference type="ARBA" id="ARBA00022629"/>
    </source>
</evidence>
<dbReference type="Pfam" id="PF00370">
    <property type="entry name" value="FGGY_N"/>
    <property type="match status" value="1"/>
</dbReference>